<dbReference type="PANTHER" id="PTHR30161:SF1">
    <property type="entry name" value="FLAGELLAR BIOSYNTHESIS PROTEIN FLHA-RELATED"/>
    <property type="match status" value="1"/>
</dbReference>
<evidence type="ECO:0000313" key="1">
    <source>
        <dbReference type="EMBL" id="ODS23700.1"/>
    </source>
</evidence>
<dbReference type="InterPro" id="IPR042193">
    <property type="entry name" value="FHIPEP_3"/>
</dbReference>
<evidence type="ECO:0008006" key="3">
    <source>
        <dbReference type="Google" id="ProtNLM"/>
    </source>
</evidence>
<organism evidence="1 2">
    <name type="scientific">Candidatus Endobugula sertula</name>
    <name type="common">Bugula neritina bacterial symbiont</name>
    <dbReference type="NCBI Taxonomy" id="62101"/>
    <lineage>
        <taxon>Bacteria</taxon>
        <taxon>Pseudomonadati</taxon>
        <taxon>Pseudomonadota</taxon>
        <taxon>Gammaproteobacteria</taxon>
        <taxon>Cellvibrionales</taxon>
        <taxon>Cellvibrionaceae</taxon>
        <taxon>Candidatus Endobugula</taxon>
    </lineage>
</organism>
<proteinExistence type="predicted"/>
<dbReference type="InterPro" id="IPR042196">
    <property type="entry name" value="FHIPEP_4"/>
</dbReference>
<reference evidence="1 2" key="1">
    <citation type="journal article" date="2016" name="Appl. Environ. Microbiol.">
        <title>Lack of Overt Genome Reduction in the Bryostatin-Producing Bryozoan Symbiont "Candidatus Endobugula sertula".</title>
        <authorList>
            <person name="Miller I.J."/>
            <person name="Vanee N."/>
            <person name="Fong S.S."/>
            <person name="Lim-Fong G.E."/>
            <person name="Kwan J.C."/>
        </authorList>
    </citation>
    <scope>NUCLEOTIDE SEQUENCE [LARGE SCALE GENOMIC DNA]</scope>
    <source>
        <strain evidence="1">AB1-4</strain>
    </source>
</reference>
<dbReference type="GO" id="GO:0044780">
    <property type="term" value="P:bacterial-type flagellum assembly"/>
    <property type="evidence" value="ECO:0007669"/>
    <property type="project" value="TreeGrafter"/>
</dbReference>
<dbReference type="GO" id="GO:0009306">
    <property type="term" value="P:protein secretion"/>
    <property type="evidence" value="ECO:0007669"/>
    <property type="project" value="InterPro"/>
</dbReference>
<dbReference type="PANTHER" id="PTHR30161">
    <property type="entry name" value="FLAGELLAR EXPORT PROTEIN, MEMBRANE FLHA SUBUNIT-RELATED"/>
    <property type="match status" value="1"/>
</dbReference>
<protein>
    <recommendedName>
        <fullName evidence="3">Flagellar biosynthesis protein FlhA</fullName>
    </recommendedName>
</protein>
<evidence type="ECO:0000313" key="2">
    <source>
        <dbReference type="Proteomes" id="UP000242502"/>
    </source>
</evidence>
<dbReference type="EMBL" id="MDLC01000022">
    <property type="protein sequence ID" value="ODS23700.1"/>
    <property type="molecule type" value="Genomic_DNA"/>
</dbReference>
<dbReference type="Gene3D" id="1.10.8.540">
    <property type="entry name" value="FHIPEP family, domain 3"/>
    <property type="match status" value="1"/>
</dbReference>
<dbReference type="InterPro" id="IPR001712">
    <property type="entry name" value="T3SS_FHIPEP"/>
</dbReference>
<gene>
    <name evidence="1" type="ORF">AB835_07310</name>
</gene>
<sequence length="174" mass="19277">MTPNTVSINILRKILQNLLRENVSIRDFRSIAEAITGFGQHQDADLLSSVCRQALSRQIVQGIIGNESELPVMTLEPNLEQLLLNSVQQAQKSGANENAFIEPTMAERLQKSLMETASQLEIQGKPMILLVAAPLRLMLAKFIHLFIPDMSVLAFTEVPDNKQLTIEASIGVEN</sequence>
<dbReference type="GO" id="GO:0005886">
    <property type="term" value="C:plasma membrane"/>
    <property type="evidence" value="ECO:0007669"/>
    <property type="project" value="TreeGrafter"/>
</dbReference>
<dbReference type="Pfam" id="PF00771">
    <property type="entry name" value="FHIPEP"/>
    <property type="match status" value="1"/>
</dbReference>
<dbReference type="Gene3D" id="3.40.50.12790">
    <property type="entry name" value="FHIPEP family, domain 4"/>
    <property type="match status" value="1"/>
</dbReference>
<name>A0A1D2QQ86_9GAMM</name>
<accession>A0A1D2QQ86</accession>
<dbReference type="Proteomes" id="UP000242502">
    <property type="component" value="Unassembled WGS sequence"/>
</dbReference>
<dbReference type="STRING" id="62101.AB835_07310"/>
<dbReference type="AlphaFoldDB" id="A0A1D2QQ86"/>
<comment type="caution">
    <text evidence="1">The sequence shown here is derived from an EMBL/GenBank/DDBJ whole genome shotgun (WGS) entry which is preliminary data.</text>
</comment>